<evidence type="ECO:0000256" key="1">
    <source>
        <dbReference type="SAM" id="MobiDB-lite"/>
    </source>
</evidence>
<feature type="domain" description="Myb/SANT-like DNA-binding" evidence="3">
    <location>
        <begin position="26"/>
        <end position="112"/>
    </location>
</feature>
<gene>
    <name evidence="4" type="ORF">UY3_06457</name>
</gene>
<proteinExistence type="predicted"/>
<sequence>MEREVDPDVRKAREAAGAVVKKEDKVWSNGEVLDLISVCGEEAIQSHLRSSHRNYDIFGQISRDMMERGHDRDALQCRVKVKELRNAYRKAREANRRSGAAPVTCHFYKELDVILGGNPTSTPSTTMDTSEPSSTRQEEEEEEQSGSDGAEEEEYTPESLDACSQELFSSQEEGNKERGWNDPPQFSYGLQLQCGGPKRPPLARRVPGLAHGAPQAPTPANSAPPVLPVALPSKPVGPPPLAVVSPALRPDTVKQVASLAKEECEKQVCDDISRRLAVFRELWLQGKLSAPVRKRMNNLVQELQRRHWDVADEIHRSLMVDHVNEVSQWLVGIKRLIAEARNLPPGDLVANDEQGAGAQPAKEAL</sequence>
<reference evidence="5" key="1">
    <citation type="journal article" date="2013" name="Nat. Genet.">
        <title>The draft genomes of soft-shell turtle and green sea turtle yield insights into the development and evolution of the turtle-specific body plan.</title>
        <authorList>
            <person name="Wang Z."/>
            <person name="Pascual-Anaya J."/>
            <person name="Zadissa A."/>
            <person name="Li W."/>
            <person name="Niimura Y."/>
            <person name="Huang Z."/>
            <person name="Li C."/>
            <person name="White S."/>
            <person name="Xiong Z."/>
            <person name="Fang D."/>
            <person name="Wang B."/>
            <person name="Ming Y."/>
            <person name="Chen Y."/>
            <person name="Zheng Y."/>
            <person name="Kuraku S."/>
            <person name="Pignatelli M."/>
            <person name="Herrero J."/>
            <person name="Beal K."/>
            <person name="Nozawa M."/>
            <person name="Li Q."/>
            <person name="Wang J."/>
            <person name="Zhang H."/>
            <person name="Yu L."/>
            <person name="Shigenobu S."/>
            <person name="Wang J."/>
            <person name="Liu J."/>
            <person name="Flicek P."/>
            <person name="Searle S."/>
            <person name="Wang J."/>
            <person name="Kuratani S."/>
            <person name="Yin Y."/>
            <person name="Aken B."/>
            <person name="Zhang G."/>
            <person name="Irie N."/>
        </authorList>
    </citation>
    <scope>NUCLEOTIDE SEQUENCE [LARGE SCALE GENOMIC DNA]</scope>
</reference>
<feature type="domain" description="SRA1/Sec31" evidence="2">
    <location>
        <begin position="215"/>
        <end position="349"/>
    </location>
</feature>
<evidence type="ECO:0000259" key="2">
    <source>
        <dbReference type="Pfam" id="PF07304"/>
    </source>
</evidence>
<dbReference type="Pfam" id="PF13837">
    <property type="entry name" value="Myb_DNA-bind_4"/>
    <property type="match status" value="1"/>
</dbReference>
<name>M7BEJ3_CHEMY</name>
<dbReference type="Pfam" id="PF07304">
    <property type="entry name" value="SRA1"/>
    <property type="match status" value="1"/>
</dbReference>
<dbReference type="Proteomes" id="UP000031443">
    <property type="component" value="Unassembled WGS sequence"/>
</dbReference>
<accession>M7BEJ3</accession>
<dbReference type="GO" id="GO:0003713">
    <property type="term" value="F:transcription coactivator activity"/>
    <property type="evidence" value="ECO:0007669"/>
    <property type="project" value="InterPro"/>
</dbReference>
<evidence type="ECO:0000313" key="4">
    <source>
        <dbReference type="EMBL" id="EMP36346.1"/>
    </source>
</evidence>
<dbReference type="GO" id="GO:0005634">
    <property type="term" value="C:nucleus"/>
    <property type="evidence" value="ECO:0007669"/>
    <property type="project" value="TreeGrafter"/>
</dbReference>
<organism evidence="4 5">
    <name type="scientific">Chelonia mydas</name>
    <name type="common">Green sea-turtle</name>
    <name type="synonym">Chelonia agassizi</name>
    <dbReference type="NCBI Taxonomy" id="8469"/>
    <lineage>
        <taxon>Eukaryota</taxon>
        <taxon>Metazoa</taxon>
        <taxon>Chordata</taxon>
        <taxon>Craniata</taxon>
        <taxon>Vertebrata</taxon>
        <taxon>Euteleostomi</taxon>
        <taxon>Archelosauria</taxon>
        <taxon>Testudinata</taxon>
        <taxon>Testudines</taxon>
        <taxon>Cryptodira</taxon>
        <taxon>Durocryptodira</taxon>
        <taxon>Americhelydia</taxon>
        <taxon>Chelonioidea</taxon>
        <taxon>Cheloniidae</taxon>
        <taxon>Chelonia</taxon>
    </lineage>
</organism>
<dbReference type="InterPro" id="IPR044822">
    <property type="entry name" value="Myb_DNA-bind_4"/>
</dbReference>
<dbReference type="PANTHER" id="PTHR18834:SF2">
    <property type="entry name" value="STEROID RECEPTOR RNA ACTIVATOR 1"/>
    <property type="match status" value="1"/>
</dbReference>
<evidence type="ECO:0000313" key="5">
    <source>
        <dbReference type="Proteomes" id="UP000031443"/>
    </source>
</evidence>
<dbReference type="GO" id="GO:0006357">
    <property type="term" value="P:regulation of transcription by RNA polymerase II"/>
    <property type="evidence" value="ECO:0007669"/>
    <property type="project" value="InterPro"/>
</dbReference>
<feature type="compositionally biased region" description="Low complexity" evidence="1">
    <location>
        <begin position="119"/>
        <end position="135"/>
    </location>
</feature>
<keyword evidence="5" id="KW-1185">Reference proteome</keyword>
<dbReference type="InterPro" id="IPR009917">
    <property type="entry name" value="SRA1/Sec31"/>
</dbReference>
<dbReference type="FunFam" id="1.10.10.60:FF:000032">
    <property type="entry name" value="Zinc finger and SCAN domain-containing 20"/>
    <property type="match status" value="1"/>
</dbReference>
<feature type="region of interest" description="Disordered" evidence="1">
    <location>
        <begin position="116"/>
        <end position="222"/>
    </location>
</feature>
<evidence type="ECO:0000259" key="3">
    <source>
        <dbReference type="Pfam" id="PF13837"/>
    </source>
</evidence>
<protein>
    <submittedName>
        <fullName evidence="4">Steroid receptor RNA activator 1</fullName>
    </submittedName>
</protein>
<dbReference type="AlphaFoldDB" id="M7BEJ3"/>
<dbReference type="EMBL" id="KB525470">
    <property type="protein sequence ID" value="EMP36346.1"/>
    <property type="molecule type" value="Genomic_DNA"/>
</dbReference>
<dbReference type="PANTHER" id="PTHR18834">
    <property type="entry name" value="STEROID RECEPTOR RNA ACTIVATOR 1"/>
    <property type="match status" value="1"/>
</dbReference>
<dbReference type="Gene3D" id="1.20.940.10">
    <property type="entry name" value="Functional domain of the splicing factor Prp18"/>
    <property type="match status" value="1"/>
</dbReference>
<feature type="compositionally biased region" description="Acidic residues" evidence="1">
    <location>
        <begin position="138"/>
        <end position="156"/>
    </location>
</feature>
<dbReference type="Gene3D" id="1.10.10.60">
    <property type="entry name" value="Homeodomain-like"/>
    <property type="match status" value="1"/>
</dbReference>
<dbReference type="STRING" id="8469.M7BEJ3"/>
<dbReference type="InterPro" id="IPR040243">
    <property type="entry name" value="Steroid_recept_RNA_1"/>
</dbReference>
<dbReference type="FunFam" id="1.20.940.10:FF:000009">
    <property type="entry name" value="Protein transport protein Sec31A"/>
    <property type="match status" value="1"/>
</dbReference>
<keyword evidence="4" id="KW-0675">Receptor</keyword>